<feature type="transmembrane region" description="Helical" evidence="1">
    <location>
        <begin position="101"/>
        <end position="122"/>
    </location>
</feature>
<dbReference type="OrthoDB" id="196782at2759"/>
<dbReference type="HOGENOM" id="CLU_146087_1_0_1"/>
<dbReference type="EnsemblProtists" id="EKX46246">
    <property type="protein sequence ID" value="EKX46246"/>
    <property type="gene ID" value="GUITHDRAFT_107858"/>
</dbReference>
<reference evidence="3" key="3">
    <citation type="submission" date="2016-03" db="UniProtKB">
        <authorList>
            <consortium name="EnsemblProtists"/>
        </authorList>
    </citation>
    <scope>IDENTIFICATION</scope>
</reference>
<feature type="transmembrane region" description="Helical" evidence="1">
    <location>
        <begin position="12"/>
        <end position="35"/>
    </location>
</feature>
<dbReference type="InterPro" id="IPR025461">
    <property type="entry name" value="ABA4-like"/>
</dbReference>
<dbReference type="PaxDb" id="55529-EKX46246"/>
<dbReference type="PANTHER" id="PTHR34543">
    <property type="entry name" value="PROTEIN ABA DEFICIENT 4, CHLOROPLASTIC"/>
    <property type="match status" value="1"/>
</dbReference>
<sequence length="132" mass="14672">MIFQPHSDRTKALMESSIPVLLCAALHLSMVSYGLTQPGSAEEFQFLATQGFVKLSAMQEMRSSPVFVSEEWAHVLAWDLFVGRYVYLDGLAKKIPTPHSLFFTFLLGPLGLTMHLITRAVVLKDASSLTKL</sequence>
<dbReference type="GeneID" id="17302881"/>
<dbReference type="AlphaFoldDB" id="L1JCI9"/>
<evidence type="ECO:0000313" key="3">
    <source>
        <dbReference type="EnsemblProtists" id="EKX46246"/>
    </source>
</evidence>
<proteinExistence type="predicted"/>
<dbReference type="Proteomes" id="UP000011087">
    <property type="component" value="Unassembled WGS sequence"/>
</dbReference>
<reference evidence="2 4" key="1">
    <citation type="journal article" date="2012" name="Nature">
        <title>Algal genomes reveal evolutionary mosaicism and the fate of nucleomorphs.</title>
        <authorList>
            <consortium name="DOE Joint Genome Institute"/>
            <person name="Curtis B.A."/>
            <person name="Tanifuji G."/>
            <person name="Burki F."/>
            <person name="Gruber A."/>
            <person name="Irimia M."/>
            <person name="Maruyama S."/>
            <person name="Arias M.C."/>
            <person name="Ball S.G."/>
            <person name="Gile G.H."/>
            <person name="Hirakawa Y."/>
            <person name="Hopkins J.F."/>
            <person name="Kuo A."/>
            <person name="Rensing S.A."/>
            <person name="Schmutz J."/>
            <person name="Symeonidi A."/>
            <person name="Elias M."/>
            <person name="Eveleigh R.J."/>
            <person name="Herman E.K."/>
            <person name="Klute M.J."/>
            <person name="Nakayama T."/>
            <person name="Obornik M."/>
            <person name="Reyes-Prieto A."/>
            <person name="Armbrust E.V."/>
            <person name="Aves S.J."/>
            <person name="Beiko R.G."/>
            <person name="Coutinho P."/>
            <person name="Dacks J.B."/>
            <person name="Durnford D.G."/>
            <person name="Fast N.M."/>
            <person name="Green B.R."/>
            <person name="Grisdale C.J."/>
            <person name="Hempel F."/>
            <person name="Henrissat B."/>
            <person name="Hoppner M.P."/>
            <person name="Ishida K."/>
            <person name="Kim E."/>
            <person name="Koreny L."/>
            <person name="Kroth P.G."/>
            <person name="Liu Y."/>
            <person name="Malik S.B."/>
            <person name="Maier U.G."/>
            <person name="McRose D."/>
            <person name="Mock T."/>
            <person name="Neilson J.A."/>
            <person name="Onodera N.T."/>
            <person name="Poole A.M."/>
            <person name="Pritham E.J."/>
            <person name="Richards T.A."/>
            <person name="Rocap G."/>
            <person name="Roy S.W."/>
            <person name="Sarai C."/>
            <person name="Schaack S."/>
            <person name="Shirato S."/>
            <person name="Slamovits C.H."/>
            <person name="Spencer D.F."/>
            <person name="Suzuki S."/>
            <person name="Worden A.Z."/>
            <person name="Zauner S."/>
            <person name="Barry K."/>
            <person name="Bell C."/>
            <person name="Bharti A.K."/>
            <person name="Crow J.A."/>
            <person name="Grimwood J."/>
            <person name="Kramer R."/>
            <person name="Lindquist E."/>
            <person name="Lucas S."/>
            <person name="Salamov A."/>
            <person name="McFadden G.I."/>
            <person name="Lane C.E."/>
            <person name="Keeling P.J."/>
            <person name="Gray M.W."/>
            <person name="Grigoriev I.V."/>
            <person name="Archibald J.M."/>
        </authorList>
    </citation>
    <scope>NUCLEOTIDE SEQUENCE</scope>
    <source>
        <strain evidence="2 4">CCMP2712</strain>
    </source>
</reference>
<dbReference type="RefSeq" id="XP_005833226.1">
    <property type="nucleotide sequence ID" value="XM_005833169.1"/>
</dbReference>
<dbReference type="EMBL" id="JH992995">
    <property type="protein sequence ID" value="EKX46246.1"/>
    <property type="molecule type" value="Genomic_DNA"/>
</dbReference>
<keyword evidence="1" id="KW-0812">Transmembrane</keyword>
<keyword evidence="4" id="KW-1185">Reference proteome</keyword>
<evidence type="ECO:0000256" key="1">
    <source>
        <dbReference type="SAM" id="Phobius"/>
    </source>
</evidence>
<evidence type="ECO:0000313" key="2">
    <source>
        <dbReference type="EMBL" id="EKX46246.1"/>
    </source>
</evidence>
<evidence type="ECO:0000313" key="4">
    <source>
        <dbReference type="Proteomes" id="UP000011087"/>
    </source>
</evidence>
<dbReference type="Pfam" id="PF14108">
    <property type="entry name" value="ABA4-like"/>
    <property type="match status" value="1"/>
</dbReference>
<accession>L1JCI9</accession>
<name>L1JCI9_GUITC</name>
<organism evidence="2">
    <name type="scientific">Guillardia theta (strain CCMP2712)</name>
    <name type="common">Cryptophyte</name>
    <dbReference type="NCBI Taxonomy" id="905079"/>
    <lineage>
        <taxon>Eukaryota</taxon>
        <taxon>Cryptophyceae</taxon>
        <taxon>Pyrenomonadales</taxon>
        <taxon>Geminigeraceae</taxon>
        <taxon>Guillardia</taxon>
    </lineage>
</organism>
<dbReference type="eggNOG" id="ENOG502S4US">
    <property type="taxonomic scope" value="Eukaryota"/>
</dbReference>
<protein>
    <submittedName>
        <fullName evidence="2 3">Uncharacterized protein</fullName>
    </submittedName>
</protein>
<keyword evidence="1" id="KW-1133">Transmembrane helix</keyword>
<gene>
    <name evidence="2" type="ORF">GUITHDRAFT_107858</name>
</gene>
<dbReference type="PANTHER" id="PTHR34543:SF1">
    <property type="entry name" value="PROTEIN ABA DEFICIENT 4, CHLOROPLASTIC"/>
    <property type="match status" value="1"/>
</dbReference>
<dbReference type="OMA" id="DIVRMFA"/>
<dbReference type="KEGG" id="gtt:GUITHDRAFT_107858"/>
<reference evidence="4" key="2">
    <citation type="submission" date="2012-11" db="EMBL/GenBank/DDBJ databases">
        <authorList>
            <person name="Kuo A."/>
            <person name="Curtis B.A."/>
            <person name="Tanifuji G."/>
            <person name="Burki F."/>
            <person name="Gruber A."/>
            <person name="Irimia M."/>
            <person name="Maruyama S."/>
            <person name="Arias M.C."/>
            <person name="Ball S.G."/>
            <person name="Gile G.H."/>
            <person name="Hirakawa Y."/>
            <person name="Hopkins J.F."/>
            <person name="Rensing S.A."/>
            <person name="Schmutz J."/>
            <person name="Symeonidi A."/>
            <person name="Elias M."/>
            <person name="Eveleigh R.J."/>
            <person name="Herman E.K."/>
            <person name="Klute M.J."/>
            <person name="Nakayama T."/>
            <person name="Obornik M."/>
            <person name="Reyes-Prieto A."/>
            <person name="Armbrust E.V."/>
            <person name="Aves S.J."/>
            <person name="Beiko R.G."/>
            <person name="Coutinho P."/>
            <person name="Dacks J.B."/>
            <person name="Durnford D.G."/>
            <person name="Fast N.M."/>
            <person name="Green B.R."/>
            <person name="Grisdale C."/>
            <person name="Hempe F."/>
            <person name="Henrissat B."/>
            <person name="Hoppner M.P."/>
            <person name="Ishida K.-I."/>
            <person name="Kim E."/>
            <person name="Koreny L."/>
            <person name="Kroth P.G."/>
            <person name="Liu Y."/>
            <person name="Malik S.-B."/>
            <person name="Maier U.G."/>
            <person name="McRose D."/>
            <person name="Mock T."/>
            <person name="Neilson J.A."/>
            <person name="Onodera N.T."/>
            <person name="Poole A.M."/>
            <person name="Pritham E.J."/>
            <person name="Richards T.A."/>
            <person name="Rocap G."/>
            <person name="Roy S.W."/>
            <person name="Sarai C."/>
            <person name="Schaack S."/>
            <person name="Shirato S."/>
            <person name="Slamovits C.H."/>
            <person name="Spencer D.F."/>
            <person name="Suzuki S."/>
            <person name="Worden A.Z."/>
            <person name="Zauner S."/>
            <person name="Barry K."/>
            <person name="Bell C."/>
            <person name="Bharti A.K."/>
            <person name="Crow J.A."/>
            <person name="Grimwood J."/>
            <person name="Kramer R."/>
            <person name="Lindquist E."/>
            <person name="Lucas S."/>
            <person name="Salamov A."/>
            <person name="McFadden G.I."/>
            <person name="Lane C.E."/>
            <person name="Keeling P.J."/>
            <person name="Gray M.W."/>
            <person name="Grigoriev I.V."/>
            <person name="Archibald J.M."/>
        </authorList>
    </citation>
    <scope>NUCLEOTIDE SEQUENCE</scope>
    <source>
        <strain evidence="4">CCMP2712</strain>
    </source>
</reference>
<keyword evidence="1" id="KW-0472">Membrane</keyword>